<evidence type="ECO:0000256" key="7">
    <source>
        <dbReference type="ARBA" id="ARBA00022801"/>
    </source>
</evidence>
<evidence type="ECO:0000313" key="19">
    <source>
        <dbReference type="Proteomes" id="UP000326939"/>
    </source>
</evidence>
<comment type="similarity">
    <text evidence="4">In the C-terminal section; belongs to the pectinesterase family.</text>
</comment>
<dbReference type="InterPro" id="IPR011050">
    <property type="entry name" value="Pectin_lyase_fold/virulence"/>
</dbReference>
<dbReference type="SUPFAM" id="SSF51126">
    <property type="entry name" value="Pectin lyase-like"/>
    <property type="match status" value="1"/>
</dbReference>
<evidence type="ECO:0000256" key="11">
    <source>
        <dbReference type="ARBA" id="ARBA00047928"/>
    </source>
</evidence>
<keyword evidence="16" id="KW-0472">Membrane</keyword>
<dbReference type="GO" id="GO:0004857">
    <property type="term" value="F:enzyme inhibitor activity"/>
    <property type="evidence" value="ECO:0007669"/>
    <property type="project" value="InterPro"/>
</dbReference>
<evidence type="ECO:0000256" key="16">
    <source>
        <dbReference type="SAM" id="Phobius"/>
    </source>
</evidence>
<dbReference type="AlphaFoldDB" id="A0A5N5L422"/>
<evidence type="ECO:0000256" key="5">
    <source>
        <dbReference type="ARBA" id="ARBA00013229"/>
    </source>
</evidence>
<evidence type="ECO:0000256" key="4">
    <source>
        <dbReference type="ARBA" id="ARBA00007786"/>
    </source>
</evidence>
<keyword evidence="16" id="KW-0812">Transmembrane</keyword>
<evidence type="ECO:0000256" key="3">
    <source>
        <dbReference type="ARBA" id="ARBA00006027"/>
    </source>
</evidence>
<evidence type="ECO:0000313" key="18">
    <source>
        <dbReference type="EMBL" id="KAB5537360.1"/>
    </source>
</evidence>
<dbReference type="SMART" id="SM00856">
    <property type="entry name" value="PMEI"/>
    <property type="match status" value="1"/>
</dbReference>
<dbReference type="NCBIfam" id="TIGR01614">
    <property type="entry name" value="PME_inhib"/>
    <property type="match status" value="1"/>
</dbReference>
<comment type="subcellular location">
    <subcellularLocation>
        <location evidence="1">Secreted</location>
        <location evidence="1">Cell wall</location>
    </subcellularLocation>
</comment>
<dbReference type="SUPFAM" id="SSF101148">
    <property type="entry name" value="Plant invertase/pectin methylesterase inhibitor"/>
    <property type="match status" value="1"/>
</dbReference>
<dbReference type="Gene3D" id="2.160.20.10">
    <property type="entry name" value="Single-stranded right-handed beta-helix, Pectin lyase-like"/>
    <property type="match status" value="1"/>
</dbReference>
<dbReference type="Proteomes" id="UP000326939">
    <property type="component" value="Chromosome 10"/>
</dbReference>
<keyword evidence="9" id="KW-1015">Disulfide bond</keyword>
<dbReference type="Pfam" id="PF04043">
    <property type="entry name" value="PMEI"/>
    <property type="match status" value="1"/>
</dbReference>
<dbReference type="GO" id="GO:0030599">
    <property type="term" value="F:pectinesterase activity"/>
    <property type="evidence" value="ECO:0007669"/>
    <property type="project" value="UniProtKB-UniRule"/>
</dbReference>
<feature type="domain" description="Pectinesterase inhibitor" evidence="17">
    <location>
        <begin position="55"/>
        <end position="207"/>
    </location>
</feature>
<evidence type="ECO:0000256" key="2">
    <source>
        <dbReference type="ARBA" id="ARBA00005184"/>
    </source>
</evidence>
<dbReference type="InterPro" id="IPR012334">
    <property type="entry name" value="Pectin_lyas_fold"/>
</dbReference>
<dbReference type="InterPro" id="IPR000070">
    <property type="entry name" value="Pectinesterase_cat"/>
</dbReference>
<dbReference type="PANTHER" id="PTHR31707">
    <property type="entry name" value="PECTINESTERASE"/>
    <property type="match status" value="1"/>
</dbReference>
<dbReference type="EMBL" id="VDCV01000010">
    <property type="protein sequence ID" value="KAB5537360.1"/>
    <property type="molecule type" value="Genomic_DNA"/>
</dbReference>
<reference evidence="19" key="1">
    <citation type="journal article" date="2019" name="Gigascience">
        <title>De novo genome assembly of the endangered Acer yangbiense, a plant species with extremely small populations endemic to Yunnan Province, China.</title>
        <authorList>
            <person name="Yang J."/>
            <person name="Wariss H.M."/>
            <person name="Tao L."/>
            <person name="Zhang R."/>
            <person name="Yun Q."/>
            <person name="Hollingsworth P."/>
            <person name="Dao Z."/>
            <person name="Luo G."/>
            <person name="Guo H."/>
            <person name="Ma Y."/>
            <person name="Sun W."/>
        </authorList>
    </citation>
    <scope>NUCLEOTIDE SEQUENCE [LARGE SCALE GENOMIC DNA]</scope>
    <source>
        <strain evidence="19">cv. br00</strain>
    </source>
</reference>
<dbReference type="Gene3D" id="1.20.140.40">
    <property type="entry name" value="Invertase/pectin methylesterase inhibitor family protein"/>
    <property type="match status" value="1"/>
</dbReference>
<evidence type="ECO:0000256" key="13">
    <source>
        <dbReference type="PROSITE-ProRule" id="PRU10040"/>
    </source>
</evidence>
<keyword evidence="6" id="KW-0964">Secreted</keyword>
<comment type="pathway">
    <text evidence="2 14">Glycan metabolism; pectin degradation; 2-dehydro-3-deoxy-D-gluconate from pectin: step 1/5.</text>
</comment>
<dbReference type="FunFam" id="2.160.20.10:FF:000001">
    <property type="entry name" value="Pectinesterase"/>
    <property type="match status" value="1"/>
</dbReference>
<dbReference type="CDD" id="cd15798">
    <property type="entry name" value="PMEI-like_3"/>
    <property type="match status" value="1"/>
</dbReference>
<evidence type="ECO:0000256" key="10">
    <source>
        <dbReference type="ARBA" id="ARBA00023180"/>
    </source>
</evidence>
<comment type="similarity">
    <text evidence="3">In the N-terminal section; belongs to the PMEI family.</text>
</comment>
<protein>
    <recommendedName>
        <fullName evidence="5 14">Pectinesterase</fullName>
        <ecNumber evidence="5 14">3.1.1.11</ecNumber>
    </recommendedName>
</protein>
<feature type="active site" evidence="13">
    <location>
        <position position="407"/>
    </location>
</feature>
<sequence>MAFTDDGSNDRKKKFAIIGVSSVILVAMVVAVAVGIGGSHGDSKPESSPKGQISTSSKSIKAICQPTDYRETCEESLSKAAGNTTDPSKLVQTGFKVAIEALQNAINRSATFKELAKDPMASQALDNCRELMDDAIAELEHSFNQIESFQVSQFDEYVNNLKVWLSATITYQRTCLDGFENTTGPAGEKMKELLVASSQLTSNGLAMVDGITSILKDLNIPGMTSRRLLEADDEFPSWVTAGKRKLLLRETPATIKADAIVAQDGSGQYKTIAEAIENIPKKKNETFVLYIKEGVYKEKVSLARSHTHVLMIGDGPTKTKITGNLSYADGVQTFKTATVSIAGDHFMAKDIGFENSAGAIGHQAVALRVQADMSVFYNCQIDGYQDTLYAHTKRQFYRDCTISGTIDFIFGDAVALFQNCKLVVRKPLDNQQCIVTAQGRNETREPTGFVIQNCTITADPLYFPVRLMNKAYLGRPWREQSRTIVIESHIDDLIAPEGWLPWMGSFGLNTLFYSEYDNRGPGAVETSRVKWAGIRKLTPEAADGYTAAKFIQGDEWIPQTGVPYTAGMINV</sequence>
<keyword evidence="6" id="KW-0134">Cell wall</keyword>
<name>A0A5N5L422_9ROSI</name>
<dbReference type="FunFam" id="1.20.140.40:FF:000001">
    <property type="entry name" value="Pectinesterase"/>
    <property type="match status" value="1"/>
</dbReference>
<comment type="catalytic activity">
    <reaction evidence="11 14">
        <text>[(1-&gt;4)-alpha-D-galacturonosyl methyl ester](n) + n H2O = [(1-&gt;4)-alpha-D-galacturonosyl](n) + n methanol + n H(+)</text>
        <dbReference type="Rhea" id="RHEA:22380"/>
        <dbReference type="Rhea" id="RHEA-COMP:14570"/>
        <dbReference type="Rhea" id="RHEA-COMP:14573"/>
        <dbReference type="ChEBI" id="CHEBI:15377"/>
        <dbReference type="ChEBI" id="CHEBI:15378"/>
        <dbReference type="ChEBI" id="CHEBI:17790"/>
        <dbReference type="ChEBI" id="CHEBI:140522"/>
        <dbReference type="ChEBI" id="CHEBI:140523"/>
        <dbReference type="EC" id="3.1.1.11"/>
    </reaction>
</comment>
<keyword evidence="19" id="KW-1185">Reference proteome</keyword>
<keyword evidence="7 14" id="KW-0378">Hydrolase</keyword>
<keyword evidence="8 14" id="KW-0063">Aspartyl esterase</keyword>
<dbReference type="GO" id="GO:0042545">
    <property type="term" value="P:cell wall modification"/>
    <property type="evidence" value="ECO:0007669"/>
    <property type="project" value="UniProtKB-UniRule"/>
</dbReference>
<feature type="region of interest" description="Disordered" evidence="15">
    <location>
        <begin position="38"/>
        <end position="59"/>
    </location>
</feature>
<organism evidence="18 19">
    <name type="scientific">Salix brachista</name>
    <dbReference type="NCBI Taxonomy" id="2182728"/>
    <lineage>
        <taxon>Eukaryota</taxon>
        <taxon>Viridiplantae</taxon>
        <taxon>Streptophyta</taxon>
        <taxon>Embryophyta</taxon>
        <taxon>Tracheophyta</taxon>
        <taxon>Spermatophyta</taxon>
        <taxon>Magnoliopsida</taxon>
        <taxon>eudicotyledons</taxon>
        <taxon>Gunneridae</taxon>
        <taxon>Pentapetalae</taxon>
        <taxon>rosids</taxon>
        <taxon>fabids</taxon>
        <taxon>Malpighiales</taxon>
        <taxon>Salicaceae</taxon>
        <taxon>Saliceae</taxon>
        <taxon>Salix</taxon>
    </lineage>
</organism>
<evidence type="ECO:0000256" key="8">
    <source>
        <dbReference type="ARBA" id="ARBA00023085"/>
    </source>
</evidence>
<keyword evidence="10" id="KW-0325">Glycoprotein</keyword>
<accession>A0A5N5L422</accession>
<evidence type="ECO:0000256" key="1">
    <source>
        <dbReference type="ARBA" id="ARBA00004191"/>
    </source>
</evidence>
<dbReference type="GO" id="GO:0045490">
    <property type="term" value="P:pectin catabolic process"/>
    <property type="evidence" value="ECO:0007669"/>
    <property type="project" value="UniProtKB-UniRule"/>
</dbReference>
<dbReference type="InterPro" id="IPR033131">
    <property type="entry name" value="Pectinesterase_Asp_AS"/>
</dbReference>
<dbReference type="PROSITE" id="PS00503">
    <property type="entry name" value="PECTINESTERASE_2"/>
    <property type="match status" value="1"/>
</dbReference>
<feature type="transmembrane region" description="Helical" evidence="16">
    <location>
        <begin position="15"/>
        <end position="38"/>
    </location>
</feature>
<evidence type="ECO:0000259" key="17">
    <source>
        <dbReference type="SMART" id="SM00856"/>
    </source>
</evidence>
<dbReference type="InterPro" id="IPR006501">
    <property type="entry name" value="Pectinesterase_inhib_dom"/>
</dbReference>
<evidence type="ECO:0000256" key="15">
    <source>
        <dbReference type="SAM" id="MobiDB-lite"/>
    </source>
</evidence>
<proteinExistence type="inferred from homology"/>
<evidence type="ECO:0000256" key="6">
    <source>
        <dbReference type="ARBA" id="ARBA00022512"/>
    </source>
</evidence>
<gene>
    <name evidence="18" type="ORF">DKX38_014893</name>
</gene>
<dbReference type="EC" id="3.1.1.11" evidence="5 14"/>
<evidence type="ECO:0000256" key="12">
    <source>
        <dbReference type="ARBA" id="ARBA00057335"/>
    </source>
</evidence>
<feature type="compositionally biased region" description="Polar residues" evidence="15">
    <location>
        <begin position="49"/>
        <end position="59"/>
    </location>
</feature>
<evidence type="ECO:0000256" key="14">
    <source>
        <dbReference type="RuleBase" id="RU000589"/>
    </source>
</evidence>
<comment type="caution">
    <text evidence="18">The sequence shown here is derived from an EMBL/GenBank/DDBJ whole genome shotgun (WGS) entry which is preliminary data.</text>
</comment>
<dbReference type="Pfam" id="PF01095">
    <property type="entry name" value="Pectinesterase"/>
    <property type="match status" value="1"/>
</dbReference>
<dbReference type="UniPathway" id="UPA00545">
    <property type="reaction ID" value="UER00823"/>
</dbReference>
<keyword evidence="16" id="KW-1133">Transmembrane helix</keyword>
<comment type="function">
    <text evidence="12">Acts in the modification of cell walls via demethylesterification of cell wall pectin.</text>
</comment>
<evidence type="ECO:0000256" key="9">
    <source>
        <dbReference type="ARBA" id="ARBA00023157"/>
    </source>
</evidence>
<dbReference type="InterPro" id="IPR035513">
    <property type="entry name" value="Invertase/methylesterase_inhib"/>
</dbReference>